<organism evidence="2 3">
    <name type="scientific">Fibroporia radiculosa</name>
    <dbReference type="NCBI Taxonomy" id="599839"/>
    <lineage>
        <taxon>Eukaryota</taxon>
        <taxon>Fungi</taxon>
        <taxon>Dikarya</taxon>
        <taxon>Basidiomycota</taxon>
        <taxon>Agaricomycotina</taxon>
        <taxon>Agaricomycetes</taxon>
        <taxon>Polyporales</taxon>
        <taxon>Fibroporiaceae</taxon>
        <taxon>Fibroporia</taxon>
    </lineage>
</organism>
<feature type="signal peptide" evidence="1">
    <location>
        <begin position="1"/>
        <end position="20"/>
    </location>
</feature>
<proteinExistence type="predicted"/>
<evidence type="ECO:0000256" key="1">
    <source>
        <dbReference type="SAM" id="SignalP"/>
    </source>
</evidence>
<dbReference type="AlphaFoldDB" id="J4IB22"/>
<dbReference type="EMBL" id="HE797133">
    <property type="protein sequence ID" value="CCM03906.1"/>
    <property type="molecule type" value="Genomic_DNA"/>
</dbReference>
<dbReference type="RefSeq" id="XP_012183189.1">
    <property type="nucleotide sequence ID" value="XM_012327799.1"/>
</dbReference>
<dbReference type="Proteomes" id="UP000006352">
    <property type="component" value="Unassembled WGS sequence"/>
</dbReference>
<evidence type="ECO:0000313" key="3">
    <source>
        <dbReference type="Proteomes" id="UP000006352"/>
    </source>
</evidence>
<evidence type="ECO:0000313" key="2">
    <source>
        <dbReference type="EMBL" id="CCM03906.1"/>
    </source>
</evidence>
<feature type="chain" id="PRO_5003779494" evidence="1">
    <location>
        <begin position="21"/>
        <end position="157"/>
    </location>
</feature>
<keyword evidence="1" id="KW-0732">Signal</keyword>
<keyword evidence="3" id="KW-1185">Reference proteome</keyword>
<name>J4IB22_9APHY</name>
<gene>
    <name evidence="2" type="ORF">FIBRA_06057</name>
</gene>
<dbReference type="InParanoid" id="J4IB22"/>
<reference evidence="2 3" key="1">
    <citation type="journal article" date="2012" name="Appl. Environ. Microbiol.">
        <title>Short-read sequencing for genomic analysis of the brown rot fungus Fibroporia radiculosa.</title>
        <authorList>
            <person name="Tang J.D."/>
            <person name="Perkins A.D."/>
            <person name="Sonstegard T.S."/>
            <person name="Schroeder S.G."/>
            <person name="Burgess S.C."/>
            <person name="Diehl S.V."/>
        </authorList>
    </citation>
    <scope>NUCLEOTIDE SEQUENCE [LARGE SCALE GENOMIC DNA]</scope>
    <source>
        <strain evidence="2 3">TFFH 294</strain>
    </source>
</reference>
<dbReference type="GeneID" id="24098817"/>
<protein>
    <submittedName>
        <fullName evidence="2">Uncharacterized protein</fullName>
    </submittedName>
</protein>
<accession>J4IB22</accession>
<dbReference type="HOGENOM" id="CLU_1677910_0_0_1"/>
<sequence>MIATRVLALLGLGLAISALAHPTASGNDIASPGSARAQANALRLDDGGKASAARGLAARDAPNATESISNSVWNVVNATEGIVNAAGSTLESAAEDAVEVAASEAADNMGNTPFPDGICVSSSIVTAVAPVLSFSNVALPPVAARSASVLSPSAHTS</sequence>